<evidence type="ECO:0000313" key="7">
    <source>
        <dbReference type="Proteomes" id="UP000016646"/>
    </source>
</evidence>
<dbReference type="InterPro" id="IPR050955">
    <property type="entry name" value="Plant_Biomass_Hydrol_Est"/>
</dbReference>
<dbReference type="Pfam" id="PF18435">
    <property type="entry name" value="EstA_Ig_like"/>
    <property type="match status" value="1"/>
</dbReference>
<reference evidence="6 7" key="1">
    <citation type="submission" date="2013-08" db="EMBL/GenBank/DDBJ databases">
        <authorList>
            <person name="Durkin A.S."/>
            <person name="Haft D.R."/>
            <person name="McCorrison J."/>
            <person name="Torralba M."/>
            <person name="Gillis M."/>
            <person name="Haft D.H."/>
            <person name="Methe B."/>
            <person name="Sutton G."/>
            <person name="Nelson K.E."/>
        </authorList>
    </citation>
    <scope>NUCLEOTIDE SEQUENCE [LARGE SCALE GENOMIC DNA]</scope>
    <source>
        <strain evidence="5 7">ATCC 35536</strain>
        <strain evidence="4 6">VPI DR56BR1116</strain>
    </source>
</reference>
<evidence type="ECO:0000313" key="4">
    <source>
        <dbReference type="EMBL" id="ERF60212.1"/>
    </source>
</evidence>
<dbReference type="PATRIC" id="fig|1125725.3.peg.1808"/>
<keyword evidence="7" id="KW-1185">Reference proteome</keyword>
<evidence type="ECO:0000259" key="2">
    <source>
        <dbReference type="Pfam" id="PF00326"/>
    </source>
</evidence>
<dbReference type="eggNOG" id="COG4099">
    <property type="taxonomic scope" value="Bacteria"/>
</dbReference>
<dbReference type="Proteomes" id="UP000016646">
    <property type="component" value="Unassembled WGS sequence"/>
</dbReference>
<evidence type="ECO:0000313" key="6">
    <source>
        <dbReference type="Proteomes" id="UP000016412"/>
    </source>
</evidence>
<keyword evidence="1" id="KW-0732">Signal</keyword>
<evidence type="ECO:0000259" key="3">
    <source>
        <dbReference type="Pfam" id="PF18435"/>
    </source>
</evidence>
<dbReference type="GO" id="GO:0008236">
    <property type="term" value="F:serine-type peptidase activity"/>
    <property type="evidence" value="ECO:0007669"/>
    <property type="project" value="InterPro"/>
</dbReference>
<evidence type="ECO:0000313" key="5">
    <source>
        <dbReference type="EMBL" id="ERJ97624.1"/>
    </source>
</evidence>
<accession>U2M7B0</accession>
<dbReference type="Proteomes" id="UP000016412">
    <property type="component" value="Unassembled WGS sequence"/>
</dbReference>
<feature type="domain" description="Esterase Ig-like N-terminal" evidence="3">
    <location>
        <begin position="30"/>
        <end position="129"/>
    </location>
</feature>
<dbReference type="SUPFAM" id="SSF53474">
    <property type="entry name" value="alpha/beta-Hydrolases"/>
    <property type="match status" value="1"/>
</dbReference>
<dbReference type="PANTHER" id="PTHR43037:SF1">
    <property type="entry name" value="BLL1128 PROTEIN"/>
    <property type="match status" value="1"/>
</dbReference>
<dbReference type="Gene3D" id="2.60.40.2180">
    <property type="match status" value="1"/>
</dbReference>
<dbReference type="InterPro" id="IPR029058">
    <property type="entry name" value="AB_hydrolase_fold"/>
</dbReference>
<dbReference type="AlphaFoldDB" id="U2M7B0"/>
<dbReference type="Pfam" id="PF00326">
    <property type="entry name" value="Peptidase_S9"/>
    <property type="match status" value="1"/>
</dbReference>
<protein>
    <submittedName>
        <fullName evidence="4">Peptidase, S9A/B/C family, catalytic domain protein</fullName>
    </submittedName>
</protein>
<dbReference type="GO" id="GO:0006508">
    <property type="term" value="P:proteolysis"/>
    <property type="evidence" value="ECO:0007669"/>
    <property type="project" value="InterPro"/>
</dbReference>
<dbReference type="EMBL" id="AVQI01000084">
    <property type="protein sequence ID" value="ERJ97624.1"/>
    <property type="molecule type" value="Genomic_DNA"/>
</dbReference>
<comment type="caution">
    <text evidence="4">The sequence shown here is derived from an EMBL/GenBank/DDBJ whole genome shotgun (WGS) entry which is preliminary data.</text>
</comment>
<dbReference type="STRING" id="1125725.HMPREF1325_2633"/>
<dbReference type="EMBL" id="AUZJ01000043">
    <property type="protein sequence ID" value="ERF60212.1"/>
    <property type="molecule type" value="Genomic_DNA"/>
</dbReference>
<dbReference type="InterPro" id="IPR041172">
    <property type="entry name" value="EstA_Ig-like_N"/>
</dbReference>
<gene>
    <name evidence="5" type="ORF">HMPREF0860_0420</name>
    <name evidence="4" type="ORF">HMPREF1325_2633</name>
</gene>
<feature type="domain" description="Peptidase S9 prolyl oligopeptidase catalytic" evidence="2">
    <location>
        <begin position="311"/>
        <end position="353"/>
    </location>
</feature>
<name>U2M7B0_TRESO</name>
<evidence type="ECO:0000256" key="1">
    <source>
        <dbReference type="ARBA" id="ARBA00022729"/>
    </source>
</evidence>
<dbReference type="PANTHER" id="PTHR43037">
    <property type="entry name" value="UNNAMED PRODUCT-RELATED"/>
    <property type="match status" value="1"/>
</dbReference>
<sequence length="463" mass="51255">MHFCLLPFAAEEADTVTVLTEAAEPAKNRYVLVVGAYDWGPVADTVIMNTGKTFSADAVRAKDFEVTKIFAPEEQARRGSGFSKGERDVVDAYLSDSRGNKIEGEGNHITLKLSVEPEESSGNPFIKAVFYTGTLYGLKIENEKLGFTIKKRSAAVCPEAARFTIFDFTSGDTDMQYAFWTPANSDQSDKKIPLIIWFHGIAEGGNNPYMPILGTKAVNLAGQKIQSYFENGAAVLVPQAPTAWLESTSKGVGGKRLWVPVDIEGTAKNILNPFLKTANAIFKTDLKIKSDKKNPVASVSYYSEAVKGLIDECIAEHPYIDPDRIYVGGCSAGGYMTLNMLLQYPDFFAAAFPVCEAYPDKKITDSQLGELAKVPLWFTRAKDDDTIKMEKYDGATVSRLRELHPEDLHYVVYDNVLDLSGVYKDKKGNPYRFDGHASWIYVLNDDVEDGGIKLFAWLASQRR</sequence>
<proteinExistence type="predicted"/>
<organism evidence="4 6">
    <name type="scientific">Treponema socranskii subsp. socranskii VPI DR56BR1116 = ATCC 35536</name>
    <dbReference type="NCBI Taxonomy" id="1125725"/>
    <lineage>
        <taxon>Bacteria</taxon>
        <taxon>Pseudomonadati</taxon>
        <taxon>Spirochaetota</taxon>
        <taxon>Spirochaetia</taxon>
        <taxon>Spirochaetales</taxon>
        <taxon>Treponemataceae</taxon>
        <taxon>Treponema</taxon>
    </lineage>
</organism>
<dbReference type="Gene3D" id="3.40.50.1820">
    <property type="entry name" value="alpha/beta hydrolase"/>
    <property type="match status" value="1"/>
</dbReference>
<dbReference type="InterPro" id="IPR001375">
    <property type="entry name" value="Peptidase_S9_cat"/>
</dbReference>